<dbReference type="Pfam" id="PF13927">
    <property type="entry name" value="Ig_3"/>
    <property type="match status" value="1"/>
</dbReference>
<dbReference type="PROSITE" id="PS50853">
    <property type="entry name" value="FN3"/>
    <property type="match status" value="1"/>
</dbReference>
<evidence type="ECO:0000313" key="12">
    <source>
        <dbReference type="RefSeq" id="XP_032822360.1"/>
    </source>
</evidence>
<evidence type="ECO:0000256" key="4">
    <source>
        <dbReference type="ARBA" id="ARBA00023157"/>
    </source>
</evidence>
<keyword evidence="3" id="KW-0677">Repeat</keyword>
<dbReference type="GeneID" id="116949316"/>
<dbReference type="PANTHER" id="PTHR24366:SF92">
    <property type="entry name" value="LEUCINE-RICH REPEAT NEURONAL PROTEIN 2"/>
    <property type="match status" value="1"/>
</dbReference>
<dbReference type="InterPro" id="IPR003591">
    <property type="entry name" value="Leu-rich_rpt_typical-subtyp"/>
</dbReference>
<protein>
    <submittedName>
        <fullName evidence="12">Leucine-rich repeat neuronal protein 1-like</fullName>
    </submittedName>
</protein>
<gene>
    <name evidence="12" type="primary">LOC116949316</name>
</gene>
<keyword evidence="5" id="KW-0393">Immunoglobulin domain</keyword>
<dbReference type="InterPro" id="IPR007110">
    <property type="entry name" value="Ig-like_dom"/>
</dbReference>
<dbReference type="FunFam" id="3.80.10.10:FF:000056">
    <property type="entry name" value="Leucine-rich repeat neuronal protein 1"/>
    <property type="match status" value="1"/>
</dbReference>
<dbReference type="InterPro" id="IPR000483">
    <property type="entry name" value="Cys-rich_flank_reg_C"/>
</dbReference>
<dbReference type="SMART" id="SM00408">
    <property type="entry name" value="IGc2"/>
    <property type="match status" value="1"/>
</dbReference>
<dbReference type="InterPro" id="IPR032675">
    <property type="entry name" value="LRR_dom_sf"/>
</dbReference>
<evidence type="ECO:0000256" key="3">
    <source>
        <dbReference type="ARBA" id="ARBA00022737"/>
    </source>
</evidence>
<dbReference type="SMART" id="SM00369">
    <property type="entry name" value="LRR_TYP"/>
    <property type="match status" value="9"/>
</dbReference>
<dbReference type="InterPro" id="IPR003961">
    <property type="entry name" value="FN3_dom"/>
</dbReference>
<feature type="domain" description="Ig-like" evidence="9">
    <location>
        <begin position="422"/>
        <end position="525"/>
    </location>
</feature>
<keyword evidence="2 8" id="KW-0732">Signal</keyword>
<feature type="signal peptide" evidence="8">
    <location>
        <begin position="1"/>
        <end position="27"/>
    </location>
</feature>
<feature type="transmembrane region" description="Helical" evidence="7">
    <location>
        <begin position="658"/>
        <end position="681"/>
    </location>
</feature>
<dbReference type="SUPFAM" id="SSF48726">
    <property type="entry name" value="Immunoglobulin"/>
    <property type="match status" value="1"/>
</dbReference>
<dbReference type="Pfam" id="PF13855">
    <property type="entry name" value="LRR_8"/>
    <property type="match status" value="3"/>
</dbReference>
<feature type="region of interest" description="Disordered" evidence="6">
    <location>
        <begin position="465"/>
        <end position="484"/>
    </location>
</feature>
<dbReference type="KEGG" id="pmrn:116949316"/>
<evidence type="ECO:0000256" key="8">
    <source>
        <dbReference type="SAM" id="SignalP"/>
    </source>
</evidence>
<evidence type="ECO:0000256" key="6">
    <source>
        <dbReference type="SAM" id="MobiDB-lite"/>
    </source>
</evidence>
<dbReference type="Gene3D" id="2.60.40.10">
    <property type="entry name" value="Immunoglobulins"/>
    <property type="match status" value="2"/>
</dbReference>
<dbReference type="InterPro" id="IPR001611">
    <property type="entry name" value="Leu-rich_rpt"/>
</dbReference>
<feature type="region of interest" description="Disordered" evidence="6">
    <location>
        <begin position="708"/>
        <end position="754"/>
    </location>
</feature>
<feature type="compositionally biased region" description="Polar residues" evidence="6">
    <location>
        <begin position="742"/>
        <end position="754"/>
    </location>
</feature>
<evidence type="ECO:0000259" key="10">
    <source>
        <dbReference type="PROSITE" id="PS50853"/>
    </source>
</evidence>
<dbReference type="Gene3D" id="3.80.10.10">
    <property type="entry name" value="Ribonuclease Inhibitor"/>
    <property type="match status" value="2"/>
</dbReference>
<keyword evidence="4" id="KW-1015">Disulfide bond</keyword>
<dbReference type="PROSITE" id="PS50835">
    <property type="entry name" value="IG_LIKE"/>
    <property type="match status" value="1"/>
</dbReference>
<dbReference type="Proteomes" id="UP001318040">
    <property type="component" value="Chromosome 36"/>
</dbReference>
<name>A0AAJ7TST2_PETMA</name>
<evidence type="ECO:0000313" key="11">
    <source>
        <dbReference type="Proteomes" id="UP001318040"/>
    </source>
</evidence>
<dbReference type="PANTHER" id="PTHR24366">
    <property type="entry name" value="IG(IMMUNOGLOBULIN) AND LRR(LEUCINE RICH REPEAT) DOMAINS"/>
    <property type="match status" value="1"/>
</dbReference>
<dbReference type="InterPro" id="IPR003599">
    <property type="entry name" value="Ig_sub"/>
</dbReference>
<dbReference type="SUPFAM" id="SSF52058">
    <property type="entry name" value="L domain-like"/>
    <property type="match status" value="1"/>
</dbReference>
<keyword evidence="7" id="KW-0472">Membrane</keyword>
<evidence type="ECO:0000256" key="5">
    <source>
        <dbReference type="ARBA" id="ARBA00023319"/>
    </source>
</evidence>
<sequence>MTASAPNAVSRAHVVLALAAAAAALRAEECPRACACEPRPWFTPRSACREALTVDCNDARLLRAPRGLPAATQVLLLQSNGLASLGAELRPLLDLSELDLSQNELGSVRDAGLANHSRLVSLHLEENALTELADGCLRELAGLQELYVNHNRIGGIAPGAFAGLANLMRLHLNANELRFVDSRWFEATPNLEILMIGENPVAGLSDMNFMPLSRLLSLVLAGMGLQSIPENALMGLDNLESLSFYNNSLAWVPSRALQKVPNLKFLDLNKNPIQVIRAGDFKDMSHIKELCINSMLELVSIDGGAFENLPELARLEVTNNPRLSFVHPEAFGALPALETLMLNDNGLSALHRRALERLRGLREVGLHGNPLRCDCITRWMSGERPPARFVEPWGMRCASPAEHAGRRVRDVGPTEFADSCLPAIPGGVLPADVLVGAGSAVALHCRALAEPEASVYWVTPGGERVAREDDEDGGGGGGSGGAWRRYRLSDEGTLEILDARFEEAGLYTCVARNSEGLDTKAVVVKVDGSRPAQASGGGDLTLDVTAVGSRSARLTWRAGHGVAGSSCDLRWWSAPPPSPPRPSSSARPAGARVSFSARVPVGVREYNLTQLWPATAYEACLSALGAHRQTLRRCVNLTTAPAEDPAAKAPAPVERHRALALAVGGALASMCLLGLLTCGALKARKTHAERRMDVKAWPSVHRRLREPRPTPLWDTRLPLMDAECGDGESERRRSPEDAAVSVDTSRSHSWLQRS</sequence>
<dbReference type="InterPro" id="IPR003598">
    <property type="entry name" value="Ig_sub2"/>
</dbReference>
<dbReference type="SMART" id="SM00082">
    <property type="entry name" value="LRRCT"/>
    <property type="match status" value="1"/>
</dbReference>
<keyword evidence="7" id="KW-1133">Transmembrane helix</keyword>
<dbReference type="AlphaFoldDB" id="A0AAJ7TST2"/>
<feature type="chain" id="PRO_5042489660" evidence="8">
    <location>
        <begin position="28"/>
        <end position="754"/>
    </location>
</feature>
<evidence type="ECO:0000256" key="7">
    <source>
        <dbReference type="SAM" id="Phobius"/>
    </source>
</evidence>
<dbReference type="RefSeq" id="XP_032822360.1">
    <property type="nucleotide sequence ID" value="XM_032966469.1"/>
</dbReference>
<keyword evidence="11" id="KW-1185">Reference proteome</keyword>
<organism evidence="11 12">
    <name type="scientific">Petromyzon marinus</name>
    <name type="common">Sea lamprey</name>
    <dbReference type="NCBI Taxonomy" id="7757"/>
    <lineage>
        <taxon>Eukaryota</taxon>
        <taxon>Metazoa</taxon>
        <taxon>Chordata</taxon>
        <taxon>Craniata</taxon>
        <taxon>Vertebrata</taxon>
        <taxon>Cyclostomata</taxon>
        <taxon>Hyperoartia</taxon>
        <taxon>Petromyzontiformes</taxon>
        <taxon>Petromyzontidae</taxon>
        <taxon>Petromyzon</taxon>
    </lineage>
</organism>
<evidence type="ECO:0000256" key="1">
    <source>
        <dbReference type="ARBA" id="ARBA00022614"/>
    </source>
</evidence>
<dbReference type="SMART" id="SM00409">
    <property type="entry name" value="IG"/>
    <property type="match status" value="1"/>
</dbReference>
<dbReference type="InterPro" id="IPR036179">
    <property type="entry name" value="Ig-like_dom_sf"/>
</dbReference>
<proteinExistence type="predicted"/>
<keyword evidence="7" id="KW-0812">Transmembrane</keyword>
<dbReference type="InterPro" id="IPR013783">
    <property type="entry name" value="Ig-like_fold"/>
</dbReference>
<keyword evidence="1" id="KW-0433">Leucine-rich repeat</keyword>
<reference evidence="12" key="1">
    <citation type="submission" date="2025-08" db="UniProtKB">
        <authorList>
            <consortium name="RefSeq"/>
        </authorList>
    </citation>
    <scope>IDENTIFICATION</scope>
    <source>
        <tissue evidence="12">Sperm</tissue>
    </source>
</reference>
<accession>A0AAJ7TST2</accession>
<evidence type="ECO:0000259" key="9">
    <source>
        <dbReference type="PROSITE" id="PS50835"/>
    </source>
</evidence>
<feature type="domain" description="Fibronectin type-III" evidence="10">
    <location>
        <begin position="536"/>
        <end position="642"/>
    </location>
</feature>
<evidence type="ECO:0000256" key="2">
    <source>
        <dbReference type="ARBA" id="ARBA00022729"/>
    </source>
</evidence>